<dbReference type="AlphaFoldDB" id="A0A5C3PLZ1"/>
<reference evidence="1 2" key="1">
    <citation type="journal article" date="2019" name="Nat. Ecol. Evol.">
        <title>Megaphylogeny resolves global patterns of mushroom evolution.</title>
        <authorList>
            <person name="Varga T."/>
            <person name="Krizsan K."/>
            <person name="Foldi C."/>
            <person name="Dima B."/>
            <person name="Sanchez-Garcia M."/>
            <person name="Sanchez-Ramirez S."/>
            <person name="Szollosi G.J."/>
            <person name="Szarkandi J.G."/>
            <person name="Papp V."/>
            <person name="Albert L."/>
            <person name="Andreopoulos W."/>
            <person name="Angelini C."/>
            <person name="Antonin V."/>
            <person name="Barry K.W."/>
            <person name="Bougher N.L."/>
            <person name="Buchanan P."/>
            <person name="Buyck B."/>
            <person name="Bense V."/>
            <person name="Catcheside P."/>
            <person name="Chovatia M."/>
            <person name="Cooper J."/>
            <person name="Damon W."/>
            <person name="Desjardin D."/>
            <person name="Finy P."/>
            <person name="Geml J."/>
            <person name="Haridas S."/>
            <person name="Hughes K."/>
            <person name="Justo A."/>
            <person name="Karasinski D."/>
            <person name="Kautmanova I."/>
            <person name="Kiss B."/>
            <person name="Kocsube S."/>
            <person name="Kotiranta H."/>
            <person name="LaButti K.M."/>
            <person name="Lechner B.E."/>
            <person name="Liimatainen K."/>
            <person name="Lipzen A."/>
            <person name="Lukacs Z."/>
            <person name="Mihaltcheva S."/>
            <person name="Morgado L.N."/>
            <person name="Niskanen T."/>
            <person name="Noordeloos M.E."/>
            <person name="Ohm R.A."/>
            <person name="Ortiz-Santana B."/>
            <person name="Ovrebo C."/>
            <person name="Racz N."/>
            <person name="Riley R."/>
            <person name="Savchenko A."/>
            <person name="Shiryaev A."/>
            <person name="Soop K."/>
            <person name="Spirin V."/>
            <person name="Szebenyi C."/>
            <person name="Tomsovsky M."/>
            <person name="Tulloss R.E."/>
            <person name="Uehling J."/>
            <person name="Grigoriev I.V."/>
            <person name="Vagvolgyi C."/>
            <person name="Papp T."/>
            <person name="Martin F.M."/>
            <person name="Miettinen O."/>
            <person name="Hibbett D.S."/>
            <person name="Nagy L.G."/>
        </authorList>
    </citation>
    <scope>NUCLEOTIDE SEQUENCE [LARGE SCALE GENOMIC DNA]</scope>
    <source>
        <strain evidence="1 2">HHB13444</strain>
    </source>
</reference>
<accession>A0A5C3PLZ1</accession>
<gene>
    <name evidence="1" type="ORF">K466DRAFT_32924</name>
</gene>
<sequence>MTGRVSAGLRETSYAVFAHRSCLSIARPRVVQSLSRKGAGEKSSRHVLSVTTSSYLDRSPMPMRGGSPRPSTNHYLEGCVAQDSLSVLRRGRLGPSPACGQLPSGDDYASTLWGPSSPHGVLFDRTADSPRLPRRQSQCPTWVAIPRRALGGPLHKAAGCNALQEARKKANADSVRSSAFDPATHFHSVRTYSSRRLRCPERASTYASGGPRKGPSSRTDLDMLMIYGKKRHGQYAKQIHISARASMRPQAQQTRPPEAARIHMYLAGASGWSSPSPLFFDSHAPQVYDHDAICHLRAVSPLAAATLLFSSRRLPRATCHPAETDISEMYRHLGYLAGIGLIEVCAGEQGRQAWAARRRWHWEAILEDCRGSQS</sequence>
<evidence type="ECO:0000313" key="2">
    <source>
        <dbReference type="Proteomes" id="UP000308197"/>
    </source>
</evidence>
<protein>
    <submittedName>
        <fullName evidence="1">Uncharacterized protein</fullName>
    </submittedName>
</protein>
<dbReference type="InParanoid" id="A0A5C3PLZ1"/>
<organism evidence="1 2">
    <name type="scientific">Polyporus arcularius HHB13444</name>
    <dbReference type="NCBI Taxonomy" id="1314778"/>
    <lineage>
        <taxon>Eukaryota</taxon>
        <taxon>Fungi</taxon>
        <taxon>Dikarya</taxon>
        <taxon>Basidiomycota</taxon>
        <taxon>Agaricomycotina</taxon>
        <taxon>Agaricomycetes</taxon>
        <taxon>Polyporales</taxon>
        <taxon>Polyporaceae</taxon>
        <taxon>Polyporus</taxon>
    </lineage>
</organism>
<name>A0A5C3PLZ1_9APHY</name>
<keyword evidence="2" id="KW-1185">Reference proteome</keyword>
<dbReference type="Proteomes" id="UP000308197">
    <property type="component" value="Unassembled WGS sequence"/>
</dbReference>
<proteinExistence type="predicted"/>
<evidence type="ECO:0000313" key="1">
    <source>
        <dbReference type="EMBL" id="TFK89308.1"/>
    </source>
</evidence>
<dbReference type="EMBL" id="ML211080">
    <property type="protein sequence ID" value="TFK89308.1"/>
    <property type="molecule type" value="Genomic_DNA"/>
</dbReference>